<dbReference type="InterPro" id="IPR051531">
    <property type="entry name" value="N-acetyltransferase"/>
</dbReference>
<evidence type="ECO:0000313" key="2">
    <source>
        <dbReference type="EMBL" id="MFC5466027.1"/>
    </source>
</evidence>
<dbReference type="EMBL" id="JBHSMC010000020">
    <property type="protein sequence ID" value="MFC5466027.1"/>
    <property type="molecule type" value="Genomic_DNA"/>
</dbReference>
<sequence>MFPTLETNRLLLREITKEDAEGIFACFSNEKVTRYYGQETLHSIEQAESFVDFFANSYKEKRGIRWGIERKGTQGIIGTIGFNAWAPKHKRAEIGYELDPEHWRKGYVSEAVLKVMEYGFDNLGLTRIGAVVFKDNEASSNLLLKVGFQQEGILRDYMYQNGDAYDTYVYSLLKNNRRFSME</sequence>
<dbReference type="InterPro" id="IPR000182">
    <property type="entry name" value="GNAT_dom"/>
</dbReference>
<feature type="domain" description="N-acetyltransferase" evidence="1">
    <location>
        <begin position="10"/>
        <end position="175"/>
    </location>
</feature>
<keyword evidence="3" id="KW-1185">Reference proteome</keyword>
<comment type="caution">
    <text evidence="2">The sequence shown here is derived from an EMBL/GenBank/DDBJ whole genome shotgun (WGS) entry which is preliminary data.</text>
</comment>
<dbReference type="GO" id="GO:0016746">
    <property type="term" value="F:acyltransferase activity"/>
    <property type="evidence" value="ECO:0007669"/>
    <property type="project" value="UniProtKB-KW"/>
</dbReference>
<dbReference type="InterPro" id="IPR016181">
    <property type="entry name" value="Acyl_CoA_acyltransferase"/>
</dbReference>
<dbReference type="SUPFAM" id="SSF55729">
    <property type="entry name" value="Acyl-CoA N-acyltransferases (Nat)"/>
    <property type="match status" value="1"/>
</dbReference>
<proteinExistence type="predicted"/>
<dbReference type="Gene3D" id="3.40.630.30">
    <property type="match status" value="1"/>
</dbReference>
<dbReference type="Pfam" id="PF13302">
    <property type="entry name" value="Acetyltransf_3"/>
    <property type="match status" value="1"/>
</dbReference>
<dbReference type="EC" id="2.3.-.-" evidence="2"/>
<reference evidence="3" key="1">
    <citation type="journal article" date="2019" name="Int. J. Syst. Evol. Microbiol.">
        <title>The Global Catalogue of Microorganisms (GCM) 10K type strain sequencing project: providing services to taxonomists for standard genome sequencing and annotation.</title>
        <authorList>
            <consortium name="The Broad Institute Genomics Platform"/>
            <consortium name="The Broad Institute Genome Sequencing Center for Infectious Disease"/>
            <person name="Wu L."/>
            <person name="Ma J."/>
        </authorList>
    </citation>
    <scope>NUCLEOTIDE SEQUENCE [LARGE SCALE GENOMIC DNA]</scope>
    <source>
        <strain evidence="3">CGMCC 1.12237</strain>
    </source>
</reference>
<evidence type="ECO:0000313" key="3">
    <source>
        <dbReference type="Proteomes" id="UP001596147"/>
    </source>
</evidence>
<protein>
    <submittedName>
        <fullName evidence="2">GNAT family N-acetyltransferase</fullName>
        <ecNumber evidence="2">2.3.-.-</ecNumber>
    </submittedName>
</protein>
<dbReference type="RefSeq" id="WP_382353363.1">
    <property type="nucleotide sequence ID" value="NZ_JBHSMC010000020.1"/>
</dbReference>
<dbReference type="PROSITE" id="PS51186">
    <property type="entry name" value="GNAT"/>
    <property type="match status" value="1"/>
</dbReference>
<evidence type="ECO:0000259" key="1">
    <source>
        <dbReference type="PROSITE" id="PS51186"/>
    </source>
</evidence>
<dbReference type="Proteomes" id="UP001596147">
    <property type="component" value="Unassembled WGS sequence"/>
</dbReference>
<name>A0ABW0LMB0_9BACI</name>
<gene>
    <name evidence="2" type="ORF">ACFPM4_14940</name>
</gene>
<dbReference type="PANTHER" id="PTHR43792">
    <property type="entry name" value="GNAT FAMILY, PUTATIVE (AFU_ORTHOLOGUE AFUA_3G00765)-RELATED-RELATED"/>
    <property type="match status" value="1"/>
</dbReference>
<keyword evidence="2" id="KW-0012">Acyltransferase</keyword>
<dbReference type="PANTHER" id="PTHR43792:SF9">
    <property type="entry name" value="RIBOSOMAL-PROTEIN-ALANINE ACETYLTRANSFERASE"/>
    <property type="match status" value="1"/>
</dbReference>
<keyword evidence="2" id="KW-0808">Transferase</keyword>
<accession>A0ABW0LMB0</accession>
<organism evidence="2 3">
    <name type="scientific">Lederbergia graminis</name>
    <dbReference type="NCBI Taxonomy" id="735518"/>
    <lineage>
        <taxon>Bacteria</taxon>
        <taxon>Bacillati</taxon>
        <taxon>Bacillota</taxon>
        <taxon>Bacilli</taxon>
        <taxon>Bacillales</taxon>
        <taxon>Bacillaceae</taxon>
        <taxon>Lederbergia</taxon>
    </lineage>
</organism>